<comment type="pathway">
    <text evidence="2">Glycan metabolism; N-glycan degradation.</text>
</comment>
<accession>A0A8H7WAV7</accession>
<dbReference type="InterPro" id="IPR008979">
    <property type="entry name" value="Galactose-bd-like_sf"/>
</dbReference>
<evidence type="ECO:0000256" key="2">
    <source>
        <dbReference type="ARBA" id="ARBA00004740"/>
    </source>
</evidence>
<dbReference type="OrthoDB" id="2866996at2759"/>
<dbReference type="EMBL" id="JAFJYH010000113">
    <property type="protein sequence ID" value="KAG4419099.1"/>
    <property type="molecule type" value="Genomic_DNA"/>
</dbReference>
<evidence type="ECO:0000256" key="3">
    <source>
        <dbReference type="ARBA" id="ARBA00012754"/>
    </source>
</evidence>
<dbReference type="Gene3D" id="2.60.120.260">
    <property type="entry name" value="Galactose-binding domain-like"/>
    <property type="match status" value="1"/>
</dbReference>
<dbReference type="AlphaFoldDB" id="A0A8H7WAV7"/>
<evidence type="ECO:0000256" key="10">
    <source>
        <dbReference type="ARBA" id="ARBA00041614"/>
    </source>
</evidence>
<comment type="catalytic activity">
    <reaction evidence="1">
        <text>Hydrolysis of terminal, non-reducing beta-D-mannose residues in beta-D-mannosides.</text>
        <dbReference type="EC" id="3.2.1.25"/>
    </reaction>
</comment>
<comment type="caution">
    <text evidence="14">The sequence shown here is derived from an EMBL/GenBank/DDBJ whole genome shotgun (WGS) entry which is preliminary data.</text>
</comment>
<dbReference type="InterPro" id="IPR041447">
    <property type="entry name" value="Mannosidase_ig"/>
</dbReference>
<keyword evidence="4" id="KW-0378">Hydrolase</keyword>
<evidence type="ECO:0000256" key="8">
    <source>
        <dbReference type="ARBA" id="ARBA00038429"/>
    </source>
</evidence>
<evidence type="ECO:0000259" key="13">
    <source>
        <dbReference type="Pfam" id="PF22666"/>
    </source>
</evidence>
<feature type="domain" description="Beta-mannosidase-like galactose-binding" evidence="13">
    <location>
        <begin position="13"/>
        <end position="194"/>
    </location>
</feature>
<keyword evidence="7" id="KW-0624">Polysaccharide degradation</keyword>
<keyword evidence="15" id="KW-1185">Reference proteome</keyword>
<dbReference type="GO" id="GO:0006516">
    <property type="term" value="P:glycoprotein catabolic process"/>
    <property type="evidence" value="ECO:0007669"/>
    <property type="project" value="TreeGrafter"/>
</dbReference>
<dbReference type="PANTHER" id="PTHR43730:SF1">
    <property type="entry name" value="BETA-MANNOSIDASE"/>
    <property type="match status" value="1"/>
</dbReference>
<name>A0A8H7WAV7_9HELO</name>
<dbReference type="Gene3D" id="3.20.20.80">
    <property type="entry name" value="Glycosidases"/>
    <property type="match status" value="1"/>
</dbReference>
<evidence type="ECO:0000313" key="15">
    <source>
        <dbReference type="Proteomes" id="UP000664132"/>
    </source>
</evidence>
<dbReference type="InterPro" id="IPR013783">
    <property type="entry name" value="Ig-like_fold"/>
</dbReference>
<dbReference type="SUPFAM" id="SSF49785">
    <property type="entry name" value="Galactose-binding domain-like"/>
    <property type="match status" value="1"/>
</dbReference>
<evidence type="ECO:0000256" key="4">
    <source>
        <dbReference type="ARBA" id="ARBA00022801"/>
    </source>
</evidence>
<dbReference type="InterPro" id="IPR036156">
    <property type="entry name" value="Beta-gal/glucu_dom_sf"/>
</dbReference>
<dbReference type="Pfam" id="PF17786">
    <property type="entry name" value="Mannosidase_ig"/>
    <property type="match status" value="1"/>
</dbReference>
<sequence length="875" mass="98729">MAPLARTPISKNWVFRQTTTLNSSCASSWLPVAQFPTVAHIDLLHHKLIPDPYIDTNELDCLWVNDADFTYRTTFPSPSLPSNDSSRAELVFDGLDTIVSVFFNSEKILEGRDMHLSYRVDVTRLLKKEGEENELELRFSNAPAYAKSEMKRIGYKGNGTDVHFGGPERLFVRKAQYHWGWDWGPALNTSGPWKPIWLETFTERISQFLVRQSVSEDLSTAKIIINGTASSAQPSRTILLTVTNPNGSILLTEETPISSTGTFSTTLTVSNPELWYPFTYGSQPLYTISGALNKTSHTETRTLGLRRLQLLQHPLTSAPGTSFLFSINNISIFCGGSCWIPGDYLLPRMTPSRYSSWLKLAKSGNQCMIRVWGGGIVESDEFYRVCDEEGILVWQDFLFACGDYPAEEGFVELVKKEAEQQVERVGHHASLVIWVGNNEDYMLAEMWGWEYDIDDQEGPWDKTNFPARKIYERVLPEICERLAGDVPYWRSSPYGGTTSNDVTVGDTHIWSVWHGPMAPYQEYKAYTSRFVSEFGFESAPSIRTLHKAITNPRERHWQSLTFDAHDKGPSHQRRYGMYSGENFRFRFNPLRDFIYSTQFLQAEAMKYAYNHWRRAFGGPGAELCSGILVWQLNDIWPGTSWALVDSEMSLKPSFHITKRALAKVVVGVERLVTKKTPYMVTSYPPSKTRAAIWAVNGFTSSLPATLHLSAFDIETGSSIALPDDVRTRKVMLKPNQTTEIVEGVDIPDADTTVLYASLVADREQGEQLARWLDWPEPLKFVHFAKDVSVTTTLQPSSSSPSDSEVVLLKADRPLKGVVLSIPVSAGGEDAIWDDNFIDLVPGEEIRVGVRGLDGREGRIVTRWLCDWEGEEGFEL</sequence>
<evidence type="ECO:0000313" key="14">
    <source>
        <dbReference type="EMBL" id="KAG4419099.1"/>
    </source>
</evidence>
<dbReference type="Pfam" id="PF00703">
    <property type="entry name" value="Glyco_hydro_2"/>
    <property type="match status" value="1"/>
</dbReference>
<dbReference type="FunFam" id="3.20.20.80:FF:000050">
    <property type="entry name" value="Beta-mannosidase B"/>
    <property type="match status" value="1"/>
</dbReference>
<dbReference type="Pfam" id="PF22666">
    <property type="entry name" value="Glyco_hydro_2_N2"/>
    <property type="match status" value="1"/>
</dbReference>
<dbReference type="InterPro" id="IPR006102">
    <property type="entry name" value="Ig-like_GH2"/>
</dbReference>
<protein>
    <recommendedName>
        <fullName evidence="9">Beta-mannosidase B</fullName>
        <ecNumber evidence="3">3.2.1.25</ecNumber>
    </recommendedName>
    <alternativeName>
        <fullName evidence="10">Mannanase B</fullName>
    </alternativeName>
</protein>
<gene>
    <name evidence="14" type="ORF">IFR04_007791</name>
</gene>
<dbReference type="SUPFAM" id="SSF49303">
    <property type="entry name" value="beta-Galactosidase/glucuronidase domain"/>
    <property type="match status" value="2"/>
</dbReference>
<evidence type="ECO:0000256" key="1">
    <source>
        <dbReference type="ARBA" id="ARBA00000829"/>
    </source>
</evidence>
<keyword evidence="5" id="KW-0119">Carbohydrate metabolism</keyword>
<dbReference type="InterPro" id="IPR017853">
    <property type="entry name" value="GH"/>
</dbReference>
<dbReference type="InterPro" id="IPR054593">
    <property type="entry name" value="Beta-mannosidase-like_N2"/>
</dbReference>
<evidence type="ECO:0000259" key="12">
    <source>
        <dbReference type="Pfam" id="PF17786"/>
    </source>
</evidence>
<feature type="domain" description="Mannosidase Ig/CBM-like" evidence="12">
    <location>
        <begin position="689"/>
        <end position="779"/>
    </location>
</feature>
<dbReference type="SUPFAM" id="SSF51445">
    <property type="entry name" value="(Trans)glycosidases"/>
    <property type="match status" value="1"/>
</dbReference>
<organism evidence="14 15">
    <name type="scientific">Cadophora malorum</name>
    <dbReference type="NCBI Taxonomy" id="108018"/>
    <lineage>
        <taxon>Eukaryota</taxon>
        <taxon>Fungi</taxon>
        <taxon>Dikarya</taxon>
        <taxon>Ascomycota</taxon>
        <taxon>Pezizomycotina</taxon>
        <taxon>Leotiomycetes</taxon>
        <taxon>Helotiales</taxon>
        <taxon>Ploettnerulaceae</taxon>
        <taxon>Cadophora</taxon>
    </lineage>
</organism>
<keyword evidence="6" id="KW-0326">Glycosidase</keyword>
<feature type="domain" description="Glycoside hydrolase family 2 immunoglobulin-like beta-sandwich" evidence="11">
    <location>
        <begin position="204"/>
        <end position="306"/>
    </location>
</feature>
<comment type="similarity">
    <text evidence="8">Belongs to the glycosyl hydrolase 2 family. Beta-mannosidase B subfamily.</text>
</comment>
<dbReference type="GO" id="GO:0004567">
    <property type="term" value="F:beta-mannosidase activity"/>
    <property type="evidence" value="ECO:0007669"/>
    <property type="project" value="UniProtKB-EC"/>
</dbReference>
<evidence type="ECO:0000259" key="11">
    <source>
        <dbReference type="Pfam" id="PF00703"/>
    </source>
</evidence>
<evidence type="ECO:0000256" key="6">
    <source>
        <dbReference type="ARBA" id="ARBA00023295"/>
    </source>
</evidence>
<proteinExistence type="inferred from homology"/>
<dbReference type="GO" id="GO:0000272">
    <property type="term" value="P:polysaccharide catabolic process"/>
    <property type="evidence" value="ECO:0007669"/>
    <property type="project" value="UniProtKB-KW"/>
</dbReference>
<evidence type="ECO:0000256" key="7">
    <source>
        <dbReference type="ARBA" id="ARBA00023326"/>
    </source>
</evidence>
<evidence type="ECO:0000256" key="5">
    <source>
        <dbReference type="ARBA" id="ARBA00023277"/>
    </source>
</evidence>
<dbReference type="EC" id="3.2.1.25" evidence="3"/>
<reference evidence="14" key="1">
    <citation type="submission" date="2021-02" db="EMBL/GenBank/DDBJ databases">
        <title>Genome sequence Cadophora malorum strain M34.</title>
        <authorList>
            <person name="Stefanovic E."/>
            <person name="Vu D."/>
            <person name="Scully C."/>
            <person name="Dijksterhuis J."/>
            <person name="Roader J."/>
            <person name="Houbraken J."/>
        </authorList>
    </citation>
    <scope>NUCLEOTIDE SEQUENCE</scope>
    <source>
        <strain evidence="14">M34</strain>
    </source>
</reference>
<dbReference type="InterPro" id="IPR050887">
    <property type="entry name" value="Beta-mannosidase_GH2"/>
</dbReference>
<evidence type="ECO:0000256" key="9">
    <source>
        <dbReference type="ARBA" id="ARBA00041069"/>
    </source>
</evidence>
<dbReference type="PANTHER" id="PTHR43730">
    <property type="entry name" value="BETA-MANNOSIDASE"/>
    <property type="match status" value="1"/>
</dbReference>
<dbReference type="Gene3D" id="2.60.40.10">
    <property type="entry name" value="Immunoglobulins"/>
    <property type="match status" value="2"/>
</dbReference>
<dbReference type="Proteomes" id="UP000664132">
    <property type="component" value="Unassembled WGS sequence"/>
</dbReference>